<gene>
    <name evidence="2" type="ORF">NDU88_003583</name>
</gene>
<feature type="region of interest" description="Disordered" evidence="1">
    <location>
        <begin position="102"/>
        <end position="127"/>
    </location>
</feature>
<dbReference type="Proteomes" id="UP001066276">
    <property type="component" value="Chromosome 3_2"/>
</dbReference>
<feature type="compositionally biased region" description="Basic residues" evidence="1">
    <location>
        <begin position="14"/>
        <end position="29"/>
    </location>
</feature>
<proteinExistence type="predicted"/>
<evidence type="ECO:0000256" key="1">
    <source>
        <dbReference type="SAM" id="MobiDB-lite"/>
    </source>
</evidence>
<evidence type="ECO:0000313" key="3">
    <source>
        <dbReference type="Proteomes" id="UP001066276"/>
    </source>
</evidence>
<dbReference type="AlphaFoldDB" id="A0AAV7TRN6"/>
<evidence type="ECO:0000313" key="2">
    <source>
        <dbReference type="EMBL" id="KAJ1178337.1"/>
    </source>
</evidence>
<feature type="region of interest" description="Disordered" evidence="1">
    <location>
        <begin position="1"/>
        <end position="50"/>
    </location>
</feature>
<keyword evidence="3" id="KW-1185">Reference proteome</keyword>
<comment type="caution">
    <text evidence="2">The sequence shown here is derived from an EMBL/GenBank/DDBJ whole genome shotgun (WGS) entry which is preliminary data.</text>
</comment>
<dbReference type="EMBL" id="JANPWB010000006">
    <property type="protein sequence ID" value="KAJ1178337.1"/>
    <property type="molecule type" value="Genomic_DNA"/>
</dbReference>
<reference evidence="2" key="1">
    <citation type="journal article" date="2022" name="bioRxiv">
        <title>Sequencing and chromosome-scale assembly of the giantPleurodeles waltlgenome.</title>
        <authorList>
            <person name="Brown T."/>
            <person name="Elewa A."/>
            <person name="Iarovenko S."/>
            <person name="Subramanian E."/>
            <person name="Araus A.J."/>
            <person name="Petzold A."/>
            <person name="Susuki M."/>
            <person name="Suzuki K.-i.T."/>
            <person name="Hayashi T."/>
            <person name="Toyoda A."/>
            <person name="Oliveira C."/>
            <person name="Osipova E."/>
            <person name="Leigh N.D."/>
            <person name="Simon A."/>
            <person name="Yun M.H."/>
        </authorList>
    </citation>
    <scope>NUCLEOTIDE SEQUENCE</scope>
    <source>
        <strain evidence="2">20211129_DDA</strain>
        <tissue evidence="2">Liver</tissue>
    </source>
</reference>
<sequence length="150" mass="16386">MGGAVMACSSPVHPGKKFKQKSAAGRKPRVSPDRVSPEEQAMSFDSPAISATASREGMKFARRAGASMGQRVLSRGRGASEKNEMTGMGRVVVRQEGAHARLHARAAVKEKKQGRLTIETDGEQRERRLEERFLGRCTQDGGNCDFRQGR</sequence>
<organism evidence="2 3">
    <name type="scientific">Pleurodeles waltl</name>
    <name type="common">Iberian ribbed newt</name>
    <dbReference type="NCBI Taxonomy" id="8319"/>
    <lineage>
        <taxon>Eukaryota</taxon>
        <taxon>Metazoa</taxon>
        <taxon>Chordata</taxon>
        <taxon>Craniata</taxon>
        <taxon>Vertebrata</taxon>
        <taxon>Euteleostomi</taxon>
        <taxon>Amphibia</taxon>
        <taxon>Batrachia</taxon>
        <taxon>Caudata</taxon>
        <taxon>Salamandroidea</taxon>
        <taxon>Salamandridae</taxon>
        <taxon>Pleurodelinae</taxon>
        <taxon>Pleurodeles</taxon>
    </lineage>
</organism>
<accession>A0AAV7TRN6</accession>
<name>A0AAV7TRN6_PLEWA</name>
<protein>
    <submittedName>
        <fullName evidence="2">Uncharacterized protein</fullName>
    </submittedName>
</protein>
<feature type="region of interest" description="Disordered" evidence="1">
    <location>
        <begin position="62"/>
        <end position="87"/>
    </location>
</feature>